<feature type="domain" description="HTH lacI-type" evidence="4">
    <location>
        <begin position="8"/>
        <end position="62"/>
    </location>
</feature>
<dbReference type="PROSITE" id="PS00356">
    <property type="entry name" value="HTH_LACI_1"/>
    <property type="match status" value="1"/>
</dbReference>
<dbReference type="PRINTS" id="PR00036">
    <property type="entry name" value="HTHLACI"/>
</dbReference>
<dbReference type="EMBL" id="JACXZS010000001">
    <property type="protein sequence ID" value="MBD3940580.1"/>
    <property type="molecule type" value="Genomic_DNA"/>
</dbReference>
<evidence type="ECO:0000313" key="6">
    <source>
        <dbReference type="Proteomes" id="UP000598426"/>
    </source>
</evidence>
<dbReference type="Proteomes" id="UP000598426">
    <property type="component" value="Unassembled WGS sequence"/>
</dbReference>
<dbReference type="Pfam" id="PF13377">
    <property type="entry name" value="Peripla_BP_3"/>
    <property type="match status" value="1"/>
</dbReference>
<keyword evidence="2 5" id="KW-0238">DNA-binding</keyword>
<sequence length="333" mass="35835">MTRPPRTLNISDVAERAGVSPATVSRVMNGNPTVDPELARRVRETAAELGYSANPLARSLVLGRTQTIAVVVPNLANPTFQEILRGISRSASRDGFHVLVADTNETVAEERSLATEARRRTDGLVLCAPRMGEAELTALLPTLTPVVVVNRDAGHDVPVIAADYRSALHDVAQHLYDLGHRRIVYLAGVRASATNTQRAEALDELRRRHNDVSVIEIDCGVSFQDGAGAVDTVIATRATAAIGFNDLVALGLVNGLRSRSVRVPDDISVAGLDDIPFAQFASPPLTSATVPTSEMGEHAWAALHRLIEGREAAPAMFFRPRLQVRESTARAPR</sequence>
<reference evidence="5 6" key="1">
    <citation type="submission" date="2020-09" db="EMBL/GenBank/DDBJ databases">
        <title>Isolation and identification of active actinomycetes.</title>
        <authorList>
            <person name="Li X."/>
        </authorList>
    </citation>
    <scope>NUCLEOTIDE SEQUENCE [LARGE SCALE GENOMIC DNA]</scope>
    <source>
        <strain evidence="5 6">NEAU-LLC</strain>
    </source>
</reference>
<dbReference type="InterPro" id="IPR046335">
    <property type="entry name" value="LacI/GalR-like_sensor"/>
</dbReference>
<dbReference type="InterPro" id="IPR000843">
    <property type="entry name" value="HTH_LacI"/>
</dbReference>
<proteinExistence type="predicted"/>
<dbReference type="Gene3D" id="1.10.260.40">
    <property type="entry name" value="lambda repressor-like DNA-binding domains"/>
    <property type="match status" value="1"/>
</dbReference>
<dbReference type="CDD" id="cd06267">
    <property type="entry name" value="PBP1_LacI_sugar_binding-like"/>
    <property type="match status" value="1"/>
</dbReference>
<organism evidence="5 6">
    <name type="scientific">Microbacterium helvum</name>
    <dbReference type="NCBI Taxonomy" id="2773713"/>
    <lineage>
        <taxon>Bacteria</taxon>
        <taxon>Bacillati</taxon>
        <taxon>Actinomycetota</taxon>
        <taxon>Actinomycetes</taxon>
        <taxon>Micrococcales</taxon>
        <taxon>Microbacteriaceae</taxon>
        <taxon>Microbacterium</taxon>
    </lineage>
</organism>
<dbReference type="InterPro" id="IPR028082">
    <property type="entry name" value="Peripla_BP_I"/>
</dbReference>
<evidence type="ECO:0000256" key="1">
    <source>
        <dbReference type="ARBA" id="ARBA00023015"/>
    </source>
</evidence>
<dbReference type="InterPro" id="IPR010982">
    <property type="entry name" value="Lambda_DNA-bd_dom_sf"/>
</dbReference>
<comment type="caution">
    <text evidence="5">The sequence shown here is derived from an EMBL/GenBank/DDBJ whole genome shotgun (WGS) entry which is preliminary data.</text>
</comment>
<keyword evidence="3" id="KW-0804">Transcription</keyword>
<dbReference type="SUPFAM" id="SSF53822">
    <property type="entry name" value="Periplasmic binding protein-like I"/>
    <property type="match status" value="1"/>
</dbReference>
<evidence type="ECO:0000256" key="2">
    <source>
        <dbReference type="ARBA" id="ARBA00023125"/>
    </source>
</evidence>
<dbReference type="GO" id="GO:0003677">
    <property type="term" value="F:DNA binding"/>
    <property type="evidence" value="ECO:0007669"/>
    <property type="project" value="UniProtKB-KW"/>
</dbReference>
<dbReference type="PROSITE" id="PS50932">
    <property type="entry name" value="HTH_LACI_2"/>
    <property type="match status" value="1"/>
</dbReference>
<dbReference type="PANTHER" id="PTHR30146:SF138">
    <property type="entry name" value="TRANSCRIPTIONAL REGULATORY PROTEIN"/>
    <property type="match status" value="1"/>
</dbReference>
<dbReference type="PANTHER" id="PTHR30146">
    <property type="entry name" value="LACI-RELATED TRANSCRIPTIONAL REPRESSOR"/>
    <property type="match status" value="1"/>
</dbReference>
<dbReference type="SUPFAM" id="SSF47413">
    <property type="entry name" value="lambda repressor-like DNA-binding domains"/>
    <property type="match status" value="1"/>
</dbReference>
<evidence type="ECO:0000313" key="5">
    <source>
        <dbReference type="EMBL" id="MBD3940580.1"/>
    </source>
</evidence>
<name>A0ABR8NIQ8_9MICO</name>
<dbReference type="RefSeq" id="WP_191170189.1">
    <property type="nucleotide sequence ID" value="NZ_JACXZS010000001.1"/>
</dbReference>
<keyword evidence="1" id="KW-0805">Transcription regulation</keyword>
<evidence type="ECO:0000259" key="4">
    <source>
        <dbReference type="PROSITE" id="PS50932"/>
    </source>
</evidence>
<evidence type="ECO:0000256" key="3">
    <source>
        <dbReference type="ARBA" id="ARBA00023163"/>
    </source>
</evidence>
<keyword evidence="6" id="KW-1185">Reference proteome</keyword>
<gene>
    <name evidence="5" type="ORF">IF188_02560</name>
</gene>
<dbReference type="SMART" id="SM00354">
    <property type="entry name" value="HTH_LACI"/>
    <property type="match status" value="1"/>
</dbReference>
<dbReference type="Pfam" id="PF00356">
    <property type="entry name" value="LacI"/>
    <property type="match status" value="1"/>
</dbReference>
<accession>A0ABR8NIQ8</accession>
<dbReference type="CDD" id="cd01392">
    <property type="entry name" value="HTH_LacI"/>
    <property type="match status" value="1"/>
</dbReference>
<protein>
    <submittedName>
        <fullName evidence="5">LacI family DNA-binding transcriptional regulator</fullName>
    </submittedName>
</protein>
<dbReference type="Gene3D" id="3.40.50.2300">
    <property type="match status" value="2"/>
</dbReference>